<dbReference type="NCBIfam" id="NF006307">
    <property type="entry name" value="PRK08507.1"/>
    <property type="match status" value="1"/>
</dbReference>
<dbReference type="InterPro" id="IPR050812">
    <property type="entry name" value="Preph/Arog_dehydrog"/>
</dbReference>
<evidence type="ECO:0000256" key="4">
    <source>
        <dbReference type="ARBA" id="ARBA00022498"/>
    </source>
</evidence>
<evidence type="ECO:0000256" key="5">
    <source>
        <dbReference type="ARBA" id="ARBA00022605"/>
    </source>
</evidence>
<evidence type="ECO:0000256" key="7">
    <source>
        <dbReference type="ARBA" id="ARBA00023027"/>
    </source>
</evidence>
<dbReference type="RefSeq" id="WP_128978279.1">
    <property type="nucleotide sequence ID" value="NZ_PDKJ01000001.1"/>
</dbReference>
<keyword evidence="8" id="KW-0057">Aromatic amino acid biosynthesis</keyword>
<evidence type="ECO:0000256" key="9">
    <source>
        <dbReference type="ARBA" id="ARBA00049260"/>
    </source>
</evidence>
<feature type="domain" description="Prephenate/arogenate dehydrogenase" evidence="10">
    <location>
        <begin position="1"/>
        <end position="276"/>
    </location>
</feature>
<dbReference type="FunFam" id="3.40.50.720:FF:000208">
    <property type="entry name" value="Prephenate dehydrogenase"/>
    <property type="match status" value="1"/>
</dbReference>
<dbReference type="InterPro" id="IPR008927">
    <property type="entry name" value="6-PGluconate_DH-like_C_sf"/>
</dbReference>
<dbReference type="SUPFAM" id="SSF51735">
    <property type="entry name" value="NAD(P)-binding Rossmann-fold domains"/>
    <property type="match status" value="1"/>
</dbReference>
<dbReference type="EC" id="1.3.1.12" evidence="3"/>
<comment type="catalytic activity">
    <reaction evidence="9">
        <text>prephenate + NAD(+) = 3-(4-hydroxyphenyl)pyruvate + CO2 + NADH</text>
        <dbReference type="Rhea" id="RHEA:13869"/>
        <dbReference type="ChEBI" id="CHEBI:16526"/>
        <dbReference type="ChEBI" id="CHEBI:29934"/>
        <dbReference type="ChEBI" id="CHEBI:36242"/>
        <dbReference type="ChEBI" id="CHEBI:57540"/>
        <dbReference type="ChEBI" id="CHEBI:57945"/>
        <dbReference type="EC" id="1.3.1.12"/>
    </reaction>
</comment>
<dbReference type="InterPro" id="IPR046826">
    <property type="entry name" value="PDH_N"/>
</dbReference>
<keyword evidence="5" id="KW-0028">Amino-acid biosynthesis</keyword>
<name>A0A4Q0YHU4_9BACT</name>
<comment type="pathway">
    <text evidence="1">Amino-acid biosynthesis; L-tyrosine biosynthesis; (4-hydroxyphenyl)pyruvate from prephenate (NAD(+) route): step 1/1.</text>
</comment>
<keyword evidence="7" id="KW-0520">NAD</keyword>
<evidence type="ECO:0000256" key="2">
    <source>
        <dbReference type="ARBA" id="ARBA00007964"/>
    </source>
</evidence>
<dbReference type="AlphaFoldDB" id="A0A4Q0YHU4"/>
<dbReference type="InterPro" id="IPR003099">
    <property type="entry name" value="Prephen_DH"/>
</dbReference>
<proteinExistence type="inferred from homology"/>
<gene>
    <name evidence="11" type="ORF">CRV08_01310</name>
</gene>
<dbReference type="InterPro" id="IPR046825">
    <property type="entry name" value="PDH_C"/>
</dbReference>
<evidence type="ECO:0000256" key="8">
    <source>
        <dbReference type="ARBA" id="ARBA00023141"/>
    </source>
</evidence>
<dbReference type="PANTHER" id="PTHR21363:SF0">
    <property type="entry name" value="PREPHENATE DEHYDROGENASE [NADP(+)]"/>
    <property type="match status" value="1"/>
</dbReference>
<dbReference type="Proteomes" id="UP000290172">
    <property type="component" value="Unassembled WGS sequence"/>
</dbReference>
<dbReference type="PROSITE" id="PS51176">
    <property type="entry name" value="PDH_ADH"/>
    <property type="match status" value="1"/>
</dbReference>
<dbReference type="Pfam" id="PF02153">
    <property type="entry name" value="PDH_N"/>
    <property type="match status" value="1"/>
</dbReference>
<keyword evidence="4" id="KW-0827">Tyrosine biosynthesis</keyword>
<dbReference type="GO" id="GO:0004665">
    <property type="term" value="F:prephenate dehydrogenase (NADP+) activity"/>
    <property type="evidence" value="ECO:0007669"/>
    <property type="project" value="InterPro"/>
</dbReference>
<dbReference type="InterPro" id="IPR036291">
    <property type="entry name" value="NAD(P)-bd_dom_sf"/>
</dbReference>
<dbReference type="GO" id="GO:0006571">
    <property type="term" value="P:tyrosine biosynthetic process"/>
    <property type="evidence" value="ECO:0007669"/>
    <property type="project" value="UniProtKB-KW"/>
</dbReference>
<dbReference type="GO" id="GO:0070403">
    <property type="term" value="F:NAD+ binding"/>
    <property type="evidence" value="ECO:0007669"/>
    <property type="project" value="InterPro"/>
</dbReference>
<accession>A0A4Q0YHU4</accession>
<dbReference type="PANTHER" id="PTHR21363">
    <property type="entry name" value="PREPHENATE DEHYDROGENASE"/>
    <property type="match status" value="1"/>
</dbReference>
<evidence type="ECO:0000313" key="11">
    <source>
        <dbReference type="EMBL" id="RXJ70232.1"/>
    </source>
</evidence>
<evidence type="ECO:0000313" key="12">
    <source>
        <dbReference type="Proteomes" id="UP000290172"/>
    </source>
</evidence>
<evidence type="ECO:0000259" key="10">
    <source>
        <dbReference type="PROSITE" id="PS51176"/>
    </source>
</evidence>
<dbReference type="SUPFAM" id="SSF48179">
    <property type="entry name" value="6-phosphogluconate dehydrogenase C-terminal domain-like"/>
    <property type="match status" value="1"/>
</dbReference>
<dbReference type="EMBL" id="PDKJ01000001">
    <property type="protein sequence ID" value="RXJ70232.1"/>
    <property type="molecule type" value="Genomic_DNA"/>
</dbReference>
<evidence type="ECO:0000256" key="3">
    <source>
        <dbReference type="ARBA" id="ARBA00012068"/>
    </source>
</evidence>
<evidence type="ECO:0000256" key="6">
    <source>
        <dbReference type="ARBA" id="ARBA00023002"/>
    </source>
</evidence>
<dbReference type="GO" id="GO:0008977">
    <property type="term" value="F:prephenate dehydrogenase (NAD+) activity"/>
    <property type="evidence" value="ECO:0007669"/>
    <property type="project" value="UniProtKB-EC"/>
</dbReference>
<dbReference type="FunFam" id="1.10.3660.10:FF:000003">
    <property type="entry name" value="Prephenate dehydrogenase"/>
    <property type="match status" value="1"/>
</dbReference>
<protein>
    <recommendedName>
        <fullName evidence="3">prephenate dehydrogenase</fullName>
        <ecNumber evidence="3">1.3.1.12</ecNumber>
    </recommendedName>
</protein>
<comment type="caution">
    <text evidence="11">The sequence shown here is derived from an EMBL/GenBank/DDBJ whole genome shotgun (WGS) entry which is preliminary data.</text>
</comment>
<organism evidence="11 12">
    <name type="scientific">Halarcobacter ebronensis</name>
    <dbReference type="NCBI Taxonomy" id="1462615"/>
    <lineage>
        <taxon>Bacteria</taxon>
        <taxon>Pseudomonadati</taxon>
        <taxon>Campylobacterota</taxon>
        <taxon>Epsilonproteobacteria</taxon>
        <taxon>Campylobacterales</taxon>
        <taxon>Arcobacteraceae</taxon>
        <taxon>Halarcobacter</taxon>
    </lineage>
</organism>
<reference evidence="11 12" key="1">
    <citation type="submission" date="2017-10" db="EMBL/GenBank/DDBJ databases">
        <title>Genomics of the genus Arcobacter.</title>
        <authorList>
            <person name="Perez-Cataluna A."/>
            <person name="Figueras M.J."/>
        </authorList>
    </citation>
    <scope>NUCLEOTIDE SEQUENCE [LARGE SCALE GENOMIC DNA]</scope>
    <source>
        <strain evidence="11 12">CECT 8993</strain>
    </source>
</reference>
<sequence>MNIGIIGLGLMGGSLAKALKKYSLAKKIYGYARSEKSKNEIIELNLVDELTDIDTMKKNCDLIILAIPVDNIISILPEFLDINKNTTIMDLGSTKEFIIKSVPSTIRKNFIAAHPMTGTEKSGPKAAIDNLYEGNTVVLCNLEDNDNLHVNRAFRLFQEIGMRIVVMDANEHDIHACYMSHLPHAISFSLANTVMNHEDPKSILALAAGGFKDMSRVAKSSPNMWTDIFKQNRKNLLKAIDQFESHMKEVREMVQNEDYENLKKWMAKANSLHEIL</sequence>
<dbReference type="Pfam" id="PF20463">
    <property type="entry name" value="PDH_C"/>
    <property type="match status" value="1"/>
</dbReference>
<evidence type="ECO:0000256" key="1">
    <source>
        <dbReference type="ARBA" id="ARBA00005067"/>
    </source>
</evidence>
<keyword evidence="6 11" id="KW-0560">Oxidoreductase</keyword>
<comment type="similarity">
    <text evidence="2">Belongs to the prephenate/arogenate dehydrogenase family.</text>
</comment>
<dbReference type="Gene3D" id="3.40.50.720">
    <property type="entry name" value="NAD(P)-binding Rossmann-like Domain"/>
    <property type="match status" value="1"/>
</dbReference>
<dbReference type="Gene3D" id="1.10.3660.10">
    <property type="entry name" value="6-phosphogluconate dehydrogenase C-terminal like domain"/>
    <property type="match status" value="1"/>
</dbReference>